<dbReference type="KEGG" id="mcha:111015403"/>
<proteinExistence type="predicted"/>
<dbReference type="InterPro" id="IPR016123">
    <property type="entry name" value="Mog1/PsbP_a/b/a-sand"/>
</dbReference>
<reference evidence="3" key="1">
    <citation type="submission" date="2025-08" db="UniProtKB">
        <authorList>
            <consortium name="RefSeq"/>
        </authorList>
    </citation>
    <scope>IDENTIFICATION</scope>
    <source>
        <strain evidence="3">OHB3-1</strain>
    </source>
</reference>
<dbReference type="Pfam" id="PF01789">
    <property type="entry name" value="PsbP"/>
    <property type="match status" value="1"/>
</dbReference>
<dbReference type="InterPro" id="IPR002683">
    <property type="entry name" value="PsbP_C"/>
</dbReference>
<name>A0A6J1CYC9_MOMCH</name>
<feature type="domain" description="PsbP C-terminal" evidence="1">
    <location>
        <begin position="101"/>
        <end position="241"/>
    </location>
</feature>
<dbReference type="SUPFAM" id="SSF55724">
    <property type="entry name" value="Mog1p/PsbP-like"/>
    <property type="match status" value="1"/>
</dbReference>
<dbReference type="PANTHER" id="PTHR31407:SF20">
    <property type="entry name" value="THYLAKOID LUMENAL 19 KDA PROTEIN, CHLOROPLASTIC"/>
    <property type="match status" value="1"/>
</dbReference>
<evidence type="ECO:0000313" key="2">
    <source>
        <dbReference type="Proteomes" id="UP000504603"/>
    </source>
</evidence>
<evidence type="ECO:0000313" key="3">
    <source>
        <dbReference type="RefSeq" id="XP_022146111.1"/>
    </source>
</evidence>
<dbReference type="GO" id="GO:0019898">
    <property type="term" value="C:extrinsic component of membrane"/>
    <property type="evidence" value="ECO:0007669"/>
    <property type="project" value="InterPro"/>
</dbReference>
<dbReference type="GO" id="GO:0015979">
    <property type="term" value="P:photosynthesis"/>
    <property type="evidence" value="ECO:0007669"/>
    <property type="project" value="InterPro"/>
</dbReference>
<protein>
    <submittedName>
        <fullName evidence="3">Thylakoid lumenal 19 kDa protein, chloroplastic</fullName>
    </submittedName>
</protein>
<gene>
    <name evidence="3" type="primary">LOC111015403</name>
</gene>
<evidence type="ECO:0000259" key="1">
    <source>
        <dbReference type="Pfam" id="PF01789"/>
    </source>
</evidence>
<organism evidence="2 3">
    <name type="scientific">Momordica charantia</name>
    <name type="common">Bitter gourd</name>
    <name type="synonym">Balsam pear</name>
    <dbReference type="NCBI Taxonomy" id="3673"/>
    <lineage>
        <taxon>Eukaryota</taxon>
        <taxon>Viridiplantae</taxon>
        <taxon>Streptophyta</taxon>
        <taxon>Embryophyta</taxon>
        <taxon>Tracheophyta</taxon>
        <taxon>Spermatophyta</taxon>
        <taxon>Magnoliopsida</taxon>
        <taxon>eudicotyledons</taxon>
        <taxon>Gunneridae</taxon>
        <taxon>Pentapetalae</taxon>
        <taxon>rosids</taxon>
        <taxon>fabids</taxon>
        <taxon>Cucurbitales</taxon>
        <taxon>Cucurbitaceae</taxon>
        <taxon>Momordiceae</taxon>
        <taxon>Momordica</taxon>
    </lineage>
</organism>
<dbReference type="AlphaFoldDB" id="A0A6J1CYC9"/>
<accession>A0A6J1CYC9</accession>
<dbReference type="Gene3D" id="3.40.1000.10">
    <property type="entry name" value="Mog1/PsbP, alpha/beta/alpha sandwich"/>
    <property type="match status" value="1"/>
</dbReference>
<dbReference type="GO" id="GO:0005509">
    <property type="term" value="F:calcium ion binding"/>
    <property type="evidence" value="ECO:0007669"/>
    <property type="project" value="InterPro"/>
</dbReference>
<dbReference type="GO" id="GO:0009654">
    <property type="term" value="C:photosystem II oxygen evolving complex"/>
    <property type="evidence" value="ECO:0007669"/>
    <property type="project" value="InterPro"/>
</dbReference>
<dbReference type="RefSeq" id="XP_022146111.1">
    <property type="nucleotide sequence ID" value="XM_022290419.1"/>
</dbReference>
<dbReference type="OrthoDB" id="1916780at2759"/>
<dbReference type="GeneID" id="111015403"/>
<keyword evidence="2" id="KW-1185">Reference proteome</keyword>
<dbReference type="PANTHER" id="PTHR31407">
    <property type="match status" value="1"/>
</dbReference>
<sequence>MATAISPLAVFSAAAASSTTTAQKPPQTPPLSRLHLPTLQSKPLLPALAAHASAIAVAAILSTASPSLADTGAAFNVYYGTAASAANYGGYGGNASKKDTAEYVYDVPDGWKERLVSKVEKGTNGTDSEFYNPKKRSEKEYLTFLAGIRQLAPKDVILNNLALSDVNLQDQIASADSVSSEEKKDENGQVYYVYEIDGSGAHSLISVTCAKNKLYAHFVNAPTPEWNRDRELLRHVHESFKTIGSY</sequence>
<dbReference type="Proteomes" id="UP000504603">
    <property type="component" value="Unplaced"/>
</dbReference>